<keyword evidence="3" id="KW-1185">Reference proteome</keyword>
<proteinExistence type="predicted"/>
<sequence>MGDGRWDSGGDRRAVVALTLVFGLGYWASIIGLGSWFGLKGIGPVEFGLRVRLVGLVKLGLYTPIWVQIWGLPLEYITPYIALNIGALVGNILQVDWNAIMPMNIRYLRVKESWSNRAHVPKLYNGQYDRLNEQMDKIGKRYNVGISMDLEGVHFINKIRAYERRPEKRNTVVQFFNQEDDWDQTFILVMEEPIQDMEELGRQKRGHCLAEIDTIPMRNFNAGEGSPLSMVTPNVAGLTTSTYFTSGNFEIGESSKKVASFGLNETLHHPTNKECVTFVIDISELENEVIFETWLKSMEDPLSDQ</sequence>
<accession>A0A7J8VSQ6</accession>
<protein>
    <submittedName>
        <fullName evidence="2">Uncharacterized protein</fullName>
    </submittedName>
</protein>
<name>A0A7J8VSQ6_9ROSI</name>
<comment type="caution">
    <text evidence="2">The sequence shown here is derived from an EMBL/GenBank/DDBJ whole genome shotgun (WGS) entry which is preliminary data.</text>
</comment>
<evidence type="ECO:0000313" key="3">
    <source>
        <dbReference type="Proteomes" id="UP000593573"/>
    </source>
</evidence>
<organism evidence="2 3">
    <name type="scientific">Gossypium klotzschianum</name>
    <dbReference type="NCBI Taxonomy" id="34286"/>
    <lineage>
        <taxon>Eukaryota</taxon>
        <taxon>Viridiplantae</taxon>
        <taxon>Streptophyta</taxon>
        <taxon>Embryophyta</taxon>
        <taxon>Tracheophyta</taxon>
        <taxon>Spermatophyta</taxon>
        <taxon>Magnoliopsida</taxon>
        <taxon>eudicotyledons</taxon>
        <taxon>Gunneridae</taxon>
        <taxon>Pentapetalae</taxon>
        <taxon>rosids</taxon>
        <taxon>malvids</taxon>
        <taxon>Malvales</taxon>
        <taxon>Malvaceae</taxon>
        <taxon>Malvoideae</taxon>
        <taxon>Gossypium</taxon>
    </lineage>
</organism>
<feature type="transmembrane region" description="Helical" evidence="1">
    <location>
        <begin position="15"/>
        <end position="39"/>
    </location>
</feature>
<keyword evidence="1" id="KW-1133">Transmembrane helix</keyword>
<feature type="transmembrane region" description="Helical" evidence="1">
    <location>
        <begin position="51"/>
        <end position="71"/>
    </location>
</feature>
<dbReference type="OrthoDB" id="1750606at2759"/>
<evidence type="ECO:0000256" key="1">
    <source>
        <dbReference type="SAM" id="Phobius"/>
    </source>
</evidence>
<evidence type="ECO:0000313" key="2">
    <source>
        <dbReference type="EMBL" id="MBA0665612.1"/>
    </source>
</evidence>
<dbReference type="EMBL" id="JABFAB010000012">
    <property type="protein sequence ID" value="MBA0665612.1"/>
    <property type="molecule type" value="Genomic_DNA"/>
</dbReference>
<dbReference type="AlphaFoldDB" id="A0A7J8VSQ6"/>
<keyword evidence="1" id="KW-0812">Transmembrane</keyword>
<reference evidence="2 3" key="1">
    <citation type="journal article" date="2019" name="Genome Biol. Evol.">
        <title>Insights into the evolution of the New World diploid cottons (Gossypium, subgenus Houzingenia) based on genome sequencing.</title>
        <authorList>
            <person name="Grover C.E."/>
            <person name="Arick M.A. 2nd"/>
            <person name="Thrash A."/>
            <person name="Conover J.L."/>
            <person name="Sanders W.S."/>
            <person name="Peterson D.G."/>
            <person name="Frelichowski J.E."/>
            <person name="Scheffler J.A."/>
            <person name="Scheffler B.E."/>
            <person name="Wendel J.F."/>
        </authorList>
    </citation>
    <scope>NUCLEOTIDE SEQUENCE [LARGE SCALE GENOMIC DNA]</scope>
    <source>
        <strain evidence="2">57</strain>
        <tissue evidence="2">Leaf</tissue>
    </source>
</reference>
<feature type="transmembrane region" description="Helical" evidence="1">
    <location>
        <begin position="77"/>
        <end position="99"/>
    </location>
</feature>
<gene>
    <name evidence="2" type="ORF">Goklo_002101</name>
</gene>
<dbReference type="Proteomes" id="UP000593573">
    <property type="component" value="Unassembled WGS sequence"/>
</dbReference>
<keyword evidence="1" id="KW-0472">Membrane</keyword>